<dbReference type="GO" id="GO:0006313">
    <property type="term" value="P:DNA transposition"/>
    <property type="evidence" value="ECO:0007669"/>
    <property type="project" value="InterPro"/>
</dbReference>
<protein>
    <submittedName>
        <fullName evidence="2">Transposase DDE domain protein</fullName>
    </submittedName>
</protein>
<evidence type="ECO:0000313" key="2">
    <source>
        <dbReference type="EMBL" id="OYR07810.1"/>
    </source>
</evidence>
<dbReference type="AlphaFoldDB" id="A0A256EZA7"/>
<reference evidence="2 3" key="1">
    <citation type="submission" date="2017-07" db="EMBL/GenBank/DDBJ databases">
        <title>Phylogenetic study on the rhizospheric bacterium Ochrobactrum sp. A44.</title>
        <authorList>
            <person name="Krzyzanowska D.M."/>
            <person name="Ossowicki A."/>
            <person name="Rajewska M."/>
            <person name="Maciag T."/>
            <person name="Kaczynski Z."/>
            <person name="Czerwicka M."/>
            <person name="Jafra S."/>
        </authorList>
    </citation>
    <scope>NUCLEOTIDE SEQUENCE [LARGE SCALE GENOMIC DNA]</scope>
    <source>
        <strain evidence="2 3">OgA9a</strain>
    </source>
</reference>
<evidence type="ECO:0000313" key="3">
    <source>
        <dbReference type="Proteomes" id="UP000216478"/>
    </source>
</evidence>
<evidence type="ECO:0000259" key="1">
    <source>
        <dbReference type="Pfam" id="PF01609"/>
    </source>
</evidence>
<accession>A0A256EZA7</accession>
<gene>
    <name evidence="2" type="ORF">CEV33_3597</name>
</gene>
<comment type="caution">
    <text evidence="2">The sequence shown here is derived from an EMBL/GenBank/DDBJ whole genome shotgun (WGS) entry which is preliminary data.</text>
</comment>
<dbReference type="EMBL" id="NNRL01000168">
    <property type="protein sequence ID" value="OYR07810.1"/>
    <property type="molecule type" value="Genomic_DNA"/>
</dbReference>
<dbReference type="GO" id="GO:0003677">
    <property type="term" value="F:DNA binding"/>
    <property type="evidence" value="ECO:0007669"/>
    <property type="project" value="InterPro"/>
</dbReference>
<dbReference type="Pfam" id="PF01609">
    <property type="entry name" value="DDE_Tnp_1"/>
    <property type="match status" value="1"/>
</dbReference>
<dbReference type="Proteomes" id="UP000216478">
    <property type="component" value="Unassembled WGS sequence"/>
</dbReference>
<proteinExistence type="predicted"/>
<sequence length="145" mass="15928">MWDRLPKAVSAVYAGDIVMIDSTCVRVHQHGATGKKWIPAIVGMGRSRGDLTSRNRAIIDAEGRPINLCLTDGQIADCSQAEYLMECIKEGGTLLADKAYDTDAIRMTAADRKIWANIPSKSNRKGRLRVLTMGVSPEKSRRALL</sequence>
<organism evidence="2 3">
    <name type="scientific">Brucella grignonensis</name>
    <dbReference type="NCBI Taxonomy" id="94627"/>
    <lineage>
        <taxon>Bacteria</taxon>
        <taxon>Pseudomonadati</taxon>
        <taxon>Pseudomonadota</taxon>
        <taxon>Alphaproteobacteria</taxon>
        <taxon>Hyphomicrobiales</taxon>
        <taxon>Brucellaceae</taxon>
        <taxon>Brucella/Ochrobactrum group</taxon>
        <taxon>Brucella</taxon>
    </lineage>
</organism>
<keyword evidence="3" id="KW-1185">Reference proteome</keyword>
<name>A0A256EZA7_9HYPH</name>
<dbReference type="InterPro" id="IPR002559">
    <property type="entry name" value="Transposase_11"/>
</dbReference>
<dbReference type="GO" id="GO:0004803">
    <property type="term" value="F:transposase activity"/>
    <property type="evidence" value="ECO:0007669"/>
    <property type="project" value="InterPro"/>
</dbReference>
<feature type="domain" description="Transposase IS4-like" evidence="1">
    <location>
        <begin position="16"/>
        <end position="124"/>
    </location>
</feature>